<comment type="caution">
    <text evidence="1">The sequence shown here is derived from an EMBL/GenBank/DDBJ whole genome shotgun (WGS) entry which is preliminary data.</text>
</comment>
<dbReference type="EMBL" id="JABBJJ010000062">
    <property type="protein sequence ID" value="NMO16290.1"/>
    <property type="molecule type" value="Genomic_DNA"/>
</dbReference>
<keyword evidence="2" id="KW-1185">Reference proteome</keyword>
<reference evidence="1 2" key="1">
    <citation type="submission" date="2020-04" db="EMBL/GenBank/DDBJ databases">
        <title>Draft genome of Pyxidicoccus fallax type strain.</title>
        <authorList>
            <person name="Whitworth D.E."/>
        </authorList>
    </citation>
    <scope>NUCLEOTIDE SEQUENCE [LARGE SCALE GENOMIC DNA]</scope>
    <source>
        <strain evidence="1 2">DSM 14698</strain>
    </source>
</reference>
<accession>A0A848LB52</accession>
<gene>
    <name evidence="1" type="ORF">HG543_15730</name>
</gene>
<dbReference type="AlphaFoldDB" id="A0A848LB52"/>
<evidence type="ECO:0000313" key="1">
    <source>
        <dbReference type="EMBL" id="NMO16290.1"/>
    </source>
</evidence>
<evidence type="ECO:0000313" key="2">
    <source>
        <dbReference type="Proteomes" id="UP000518300"/>
    </source>
</evidence>
<protein>
    <submittedName>
        <fullName evidence="1">STAS/SEC14 domain-containing protein</fullName>
    </submittedName>
</protein>
<sequence>MGVMWTLGRSKLWFEGPDTLRLAVVGVFDLALVEASRAVTAELLARQPTLYLIADLRQSSGLSPELRKALAAHPDESPYTGIVLFGASLPVRTAGGTRSHATVARGTLSFALVETEEEAKAWVAALREDASVMRAS</sequence>
<dbReference type="RefSeq" id="WP_169345577.1">
    <property type="nucleotide sequence ID" value="NZ_JABBJJ010000062.1"/>
</dbReference>
<proteinExistence type="predicted"/>
<name>A0A848LB52_9BACT</name>
<organism evidence="1 2">
    <name type="scientific">Pyxidicoccus fallax</name>
    <dbReference type="NCBI Taxonomy" id="394095"/>
    <lineage>
        <taxon>Bacteria</taxon>
        <taxon>Pseudomonadati</taxon>
        <taxon>Myxococcota</taxon>
        <taxon>Myxococcia</taxon>
        <taxon>Myxococcales</taxon>
        <taxon>Cystobacterineae</taxon>
        <taxon>Myxococcaceae</taxon>
        <taxon>Pyxidicoccus</taxon>
    </lineage>
</organism>
<dbReference type="Proteomes" id="UP000518300">
    <property type="component" value="Unassembled WGS sequence"/>
</dbReference>